<feature type="region of interest" description="Disordered" evidence="5">
    <location>
        <begin position="275"/>
        <end position="307"/>
    </location>
</feature>
<dbReference type="Pfam" id="PF03770">
    <property type="entry name" value="IPK"/>
    <property type="match status" value="1"/>
</dbReference>
<dbReference type="EMBL" id="SEOQ01001023">
    <property type="protein sequence ID" value="TFY54467.1"/>
    <property type="molecule type" value="Genomic_DNA"/>
</dbReference>
<dbReference type="GO" id="GO:0005737">
    <property type="term" value="C:cytoplasm"/>
    <property type="evidence" value="ECO:0007669"/>
    <property type="project" value="TreeGrafter"/>
</dbReference>
<dbReference type="GO" id="GO:0032958">
    <property type="term" value="P:inositol phosphate biosynthetic process"/>
    <property type="evidence" value="ECO:0007669"/>
    <property type="project" value="InterPro"/>
</dbReference>
<accession>A0A4Y9XYM5</accession>
<dbReference type="EC" id="2.7.-.-" evidence="4"/>
<keyword evidence="7" id="KW-1185">Reference proteome</keyword>
<dbReference type="Gene3D" id="3.30.470.160">
    <property type="entry name" value="Inositol polyphosphate kinase"/>
    <property type="match status" value="1"/>
</dbReference>
<proteinExistence type="inferred from homology"/>
<gene>
    <name evidence="6" type="ORF">EVG20_g9693</name>
</gene>
<protein>
    <recommendedName>
        <fullName evidence="4">Kinase</fullName>
        <ecNumber evidence="4">2.7.-.-</ecNumber>
    </recommendedName>
</protein>
<organism evidence="6 7">
    <name type="scientific">Dentipellis fragilis</name>
    <dbReference type="NCBI Taxonomy" id="205917"/>
    <lineage>
        <taxon>Eukaryota</taxon>
        <taxon>Fungi</taxon>
        <taxon>Dikarya</taxon>
        <taxon>Basidiomycota</taxon>
        <taxon>Agaricomycotina</taxon>
        <taxon>Agaricomycetes</taxon>
        <taxon>Russulales</taxon>
        <taxon>Hericiaceae</taxon>
        <taxon>Dentipellis</taxon>
    </lineage>
</organism>
<dbReference type="PANTHER" id="PTHR12400:SF108">
    <property type="entry name" value="KINASE"/>
    <property type="match status" value="1"/>
</dbReference>
<evidence type="ECO:0000256" key="4">
    <source>
        <dbReference type="RuleBase" id="RU363090"/>
    </source>
</evidence>
<dbReference type="InterPro" id="IPR005522">
    <property type="entry name" value="IPK"/>
</dbReference>
<evidence type="ECO:0000256" key="3">
    <source>
        <dbReference type="ARBA" id="ARBA00022777"/>
    </source>
</evidence>
<evidence type="ECO:0000313" key="7">
    <source>
        <dbReference type="Proteomes" id="UP000298327"/>
    </source>
</evidence>
<dbReference type="Proteomes" id="UP000298327">
    <property type="component" value="Unassembled WGS sequence"/>
</dbReference>
<evidence type="ECO:0000256" key="5">
    <source>
        <dbReference type="SAM" id="MobiDB-lite"/>
    </source>
</evidence>
<keyword evidence="2 4" id="KW-0808">Transferase</keyword>
<dbReference type="GO" id="GO:0046854">
    <property type="term" value="P:phosphatidylinositol phosphate biosynthetic process"/>
    <property type="evidence" value="ECO:0007669"/>
    <property type="project" value="TreeGrafter"/>
</dbReference>
<name>A0A4Y9XYM5_9AGAM</name>
<comment type="similarity">
    <text evidence="1 4">Belongs to the inositol phosphokinase (IPK) family.</text>
</comment>
<dbReference type="InterPro" id="IPR038286">
    <property type="entry name" value="IPK_sf"/>
</dbReference>
<dbReference type="GO" id="GO:0000824">
    <property type="term" value="F:inositol-1,4,5,6-tetrakisphosphate 3-kinase activity"/>
    <property type="evidence" value="ECO:0007669"/>
    <property type="project" value="TreeGrafter"/>
</dbReference>
<feature type="region of interest" description="Disordered" evidence="5">
    <location>
        <begin position="1"/>
        <end position="38"/>
    </location>
</feature>
<dbReference type="STRING" id="205917.A0A4Y9XYM5"/>
<keyword evidence="3 4" id="KW-0418">Kinase</keyword>
<dbReference type="PANTHER" id="PTHR12400">
    <property type="entry name" value="INOSITOL POLYPHOSPHATE KINASE"/>
    <property type="match status" value="1"/>
</dbReference>
<evidence type="ECO:0000256" key="2">
    <source>
        <dbReference type="ARBA" id="ARBA00022679"/>
    </source>
</evidence>
<comment type="caution">
    <text evidence="6">The sequence shown here is derived from an EMBL/GenBank/DDBJ whole genome shotgun (WGS) entry which is preliminary data.</text>
</comment>
<evidence type="ECO:0000313" key="6">
    <source>
        <dbReference type="EMBL" id="TFY54467.1"/>
    </source>
</evidence>
<dbReference type="GO" id="GO:0005634">
    <property type="term" value="C:nucleus"/>
    <property type="evidence" value="ECO:0007669"/>
    <property type="project" value="TreeGrafter"/>
</dbReference>
<feature type="compositionally biased region" description="Acidic residues" evidence="5">
    <location>
        <begin position="279"/>
        <end position="303"/>
    </location>
</feature>
<feature type="compositionally biased region" description="Low complexity" evidence="5">
    <location>
        <begin position="7"/>
        <end position="27"/>
    </location>
</feature>
<sequence length="363" mass="39300">MQFLPHTKSPSPRTPSESTTPSTISPSQPLAHQVGGHEGVQTTADGSLLIKPTLPLELTFYQSVTAIPALAPLQPWIPQFLGTLRLEGQRTAEGEVVQGVPSGLEEQQDEYSIPCCLVLENLSHPFLRPNILDVKLGTVLYDEDATAEKRARMEITARSTTSHKTGIRLTGFQVYDNTTAKPITTPKSYGKSITPADLPTGIACVFPTAFDGAGTSGLPAHTLSPMLDTLTDAVRAVRDAVASVEIRMVGGSLLVLYEAEWDRAAEGVEWLKAHPGQFAEEEDEDEDEDEEEGEGEGEGEDDEMSKKAGPPFVVKLIDFAHTWLKPGEGPDEGVLKGLDTLIELLDGRREEVRASLQPRSHTA</sequence>
<evidence type="ECO:0000256" key="1">
    <source>
        <dbReference type="ARBA" id="ARBA00007374"/>
    </source>
</evidence>
<reference evidence="6 7" key="1">
    <citation type="submission" date="2019-02" db="EMBL/GenBank/DDBJ databases">
        <title>Genome sequencing of the rare red list fungi Dentipellis fragilis.</title>
        <authorList>
            <person name="Buettner E."/>
            <person name="Kellner H."/>
        </authorList>
    </citation>
    <scope>NUCLEOTIDE SEQUENCE [LARGE SCALE GENOMIC DNA]</scope>
    <source>
        <strain evidence="6 7">DSM 105465</strain>
    </source>
</reference>
<dbReference type="OrthoDB" id="338650at2759"/>
<dbReference type="GO" id="GO:0008440">
    <property type="term" value="F:inositol-1,4,5-trisphosphate 3-kinase activity"/>
    <property type="evidence" value="ECO:0007669"/>
    <property type="project" value="TreeGrafter"/>
</dbReference>
<dbReference type="AlphaFoldDB" id="A0A4Y9XYM5"/>
<dbReference type="SUPFAM" id="SSF56104">
    <property type="entry name" value="SAICAR synthase-like"/>
    <property type="match status" value="1"/>
</dbReference>